<dbReference type="InterPro" id="IPR049437">
    <property type="entry name" value="tRNA-synt_1c_C2"/>
</dbReference>
<keyword evidence="8 13" id="KW-0067">ATP-binding</keyword>
<evidence type="ECO:0000256" key="4">
    <source>
        <dbReference type="ARBA" id="ARBA00022490"/>
    </source>
</evidence>
<evidence type="ECO:0000256" key="3">
    <source>
        <dbReference type="ARBA" id="ARBA00012835"/>
    </source>
</evidence>
<dbReference type="GO" id="GO:0005829">
    <property type="term" value="C:cytosol"/>
    <property type="evidence" value="ECO:0007669"/>
    <property type="project" value="TreeGrafter"/>
</dbReference>
<dbReference type="Pfam" id="PF00749">
    <property type="entry name" value="tRNA-synt_1c"/>
    <property type="match status" value="1"/>
</dbReference>
<name>B8MDK7_TALSN</name>
<feature type="domain" description="Glutamyl/glutaminyl-tRNA synthetase class Ib catalytic" evidence="14">
    <location>
        <begin position="206"/>
        <end position="510"/>
    </location>
</feature>
<dbReference type="SUPFAM" id="SSF50715">
    <property type="entry name" value="Ribosomal protein L25-like"/>
    <property type="match status" value="1"/>
</dbReference>
<dbReference type="EMBL" id="EQ962655">
    <property type="protein sequence ID" value="EED17970.1"/>
    <property type="molecule type" value="Genomic_DNA"/>
</dbReference>
<dbReference type="Pfam" id="PF03950">
    <property type="entry name" value="tRNA-synt_1c_C"/>
    <property type="match status" value="1"/>
</dbReference>
<dbReference type="GO" id="GO:0006424">
    <property type="term" value="P:glutamyl-tRNA aminoacylation"/>
    <property type="evidence" value="ECO:0007669"/>
    <property type="project" value="InterPro"/>
</dbReference>
<dbReference type="OrthoDB" id="10250478at2759"/>
<evidence type="ECO:0000259" key="14">
    <source>
        <dbReference type="Pfam" id="PF00749"/>
    </source>
</evidence>
<dbReference type="FunFam" id="1.10.1160.10:FF:000001">
    <property type="entry name" value="Glutamine--tRNA ligase"/>
    <property type="match status" value="1"/>
</dbReference>
<evidence type="ECO:0000259" key="16">
    <source>
        <dbReference type="Pfam" id="PF20974"/>
    </source>
</evidence>
<dbReference type="PRINTS" id="PR00987">
    <property type="entry name" value="TRNASYNTHGLU"/>
</dbReference>
<dbReference type="Gene3D" id="1.10.1160.10">
    <property type="entry name" value="Glutamyl-trna Synthetase, Domain 2"/>
    <property type="match status" value="1"/>
</dbReference>
<dbReference type="InterPro" id="IPR050132">
    <property type="entry name" value="Gln/Glu-tRNA_Ligase"/>
</dbReference>
<dbReference type="Proteomes" id="UP000001745">
    <property type="component" value="Unassembled WGS sequence"/>
</dbReference>
<dbReference type="InterPro" id="IPR036282">
    <property type="entry name" value="Glutathione-S-Trfase_C_sf"/>
</dbReference>
<dbReference type="FunFam" id="3.90.800.10:FF:000001">
    <property type="entry name" value="Glutamine--tRNA ligase"/>
    <property type="match status" value="1"/>
</dbReference>
<keyword evidence="7 13" id="KW-0547">Nucleotide-binding</keyword>
<dbReference type="InterPro" id="IPR000924">
    <property type="entry name" value="Glu/Gln-tRNA-synth"/>
</dbReference>
<dbReference type="STRING" id="441959.B8MDK7"/>
<dbReference type="InterPro" id="IPR011035">
    <property type="entry name" value="Ribosomal_bL25/Gln-tRNA_synth"/>
</dbReference>
<dbReference type="FunFam" id="1.20.1050.10:FF:000036">
    <property type="entry name" value="Putative glutamyl-tRNA synthetase"/>
    <property type="match status" value="1"/>
</dbReference>
<dbReference type="HAMAP" id="MF_02076">
    <property type="entry name" value="Glu_tRNA_synth_type2"/>
    <property type="match status" value="1"/>
</dbReference>
<dbReference type="InterPro" id="IPR020058">
    <property type="entry name" value="Glu/Gln-tRNA-synth_Ib_cat-dom"/>
</dbReference>
<accession>B8MDK7</accession>
<evidence type="ECO:0000256" key="8">
    <source>
        <dbReference type="ARBA" id="ARBA00022840"/>
    </source>
</evidence>
<dbReference type="GO" id="GO:0005524">
    <property type="term" value="F:ATP binding"/>
    <property type="evidence" value="ECO:0007669"/>
    <property type="project" value="UniProtKB-KW"/>
</dbReference>
<keyword evidence="9 13" id="KW-0648">Protein biosynthesis</keyword>
<evidence type="ECO:0000256" key="13">
    <source>
        <dbReference type="RuleBase" id="RU363037"/>
    </source>
</evidence>
<dbReference type="RefSeq" id="XP_002481962.1">
    <property type="nucleotide sequence ID" value="XM_002481917.1"/>
</dbReference>
<keyword evidence="6 13" id="KW-0436">Ligase</keyword>
<evidence type="ECO:0000256" key="6">
    <source>
        <dbReference type="ARBA" id="ARBA00022598"/>
    </source>
</evidence>
<dbReference type="GO" id="GO:0004818">
    <property type="term" value="F:glutamate-tRNA ligase activity"/>
    <property type="evidence" value="ECO:0007669"/>
    <property type="project" value="UniProtKB-EC"/>
</dbReference>
<proteinExistence type="inferred from homology"/>
<keyword evidence="4" id="KW-0963">Cytoplasm</keyword>
<dbReference type="Gene3D" id="2.40.240.10">
    <property type="entry name" value="Ribosomal Protein L25, Chain P"/>
    <property type="match status" value="1"/>
</dbReference>
<evidence type="ECO:0000256" key="10">
    <source>
        <dbReference type="ARBA" id="ARBA00023146"/>
    </source>
</evidence>
<sequence>MATCKLVCASGANPAGLLPATLIATSVNEARPSPVVEITYENVPTLPGGDVIEFTGASGETVQGLNAVIAELRVQFPFLKSRYEAQEEQWLSRVNQYVPLDFKALEAPLQTLDSYLTLRSFLVGYSLSAPDIAIWGALRGNRVAVTAVKKGTLINLTRWFRFLEELCPWTAAAVDAVNAAAKAKKAAASKAGASYEIALKNTEQGVLTRFPPEPSGYLHIGHAKAALLNDYFAHEKYKGTLLLRFDDTNPNKEKEEFTDAIKEDCALMGIKPDKVSYSSDYFQLLHDYCIRFIKEGHAYADDTDKETMAHERMNGIPSKRRDASVEENLARFEEMKTGSEEGQKWCIRAKISFDNKNKAMRDPVIYRCQLTPHPRTGSTWKVYPTYDFTCPILDSVEGVTHALRTIEYRDRNPQYEWMLNALKLRPVQIWDFARMNFVRTLLSKRKLTKLVDSGAVWGWDDPRFPTIRGIRRRGMTIPALREFILKQGPSRNIVNLDWTIFWATNRRYIDPISPRHTAILKEGVVTAYVKGDSVPLATAPSIVDKPKHDKNPEVGMKKVAFSENIILEQEDAKLFKQDEEITLMKWGNAIVRKIEKSGDLVTNLELELHLEGDVKKTDKKVTWLSSAGLSLIPVELVHFDHLLTKDSLQEEDNFEDFLNPKTEWREQAFADGNVADIKEGDIIQFERKTFYRCDRPFAADGKPAVFFEIPTGKTNN</sequence>
<dbReference type="InterPro" id="IPR004526">
    <property type="entry name" value="Glu-tRNA-synth_arc/euk"/>
</dbReference>
<comment type="catalytic activity">
    <reaction evidence="12">
        <text>tRNA(Glu) + L-glutamate + ATP = L-glutamyl-tRNA(Glu) + AMP + diphosphate</text>
        <dbReference type="Rhea" id="RHEA:23540"/>
        <dbReference type="Rhea" id="RHEA-COMP:9663"/>
        <dbReference type="Rhea" id="RHEA-COMP:9680"/>
        <dbReference type="ChEBI" id="CHEBI:29985"/>
        <dbReference type="ChEBI" id="CHEBI:30616"/>
        <dbReference type="ChEBI" id="CHEBI:33019"/>
        <dbReference type="ChEBI" id="CHEBI:78442"/>
        <dbReference type="ChEBI" id="CHEBI:78520"/>
        <dbReference type="ChEBI" id="CHEBI:456215"/>
        <dbReference type="EC" id="6.1.1.17"/>
    </reaction>
</comment>
<evidence type="ECO:0000256" key="11">
    <source>
        <dbReference type="ARBA" id="ARBA00030865"/>
    </source>
</evidence>
<dbReference type="PhylomeDB" id="B8MDK7"/>
<dbReference type="GO" id="GO:0017102">
    <property type="term" value="C:methionyl glutamyl tRNA synthetase complex"/>
    <property type="evidence" value="ECO:0007669"/>
    <property type="project" value="TreeGrafter"/>
</dbReference>
<protein>
    <recommendedName>
        <fullName evidence="3">glutamate--tRNA ligase</fullName>
        <ecNumber evidence="3">6.1.1.17</ecNumber>
    </recommendedName>
    <alternativeName>
        <fullName evidence="11">Glutamyl-tRNA synthetase</fullName>
    </alternativeName>
</protein>
<dbReference type="FunFam" id="3.40.50.620:FF:000037">
    <property type="entry name" value="Glutamine--tRNA ligase cytoplasmic"/>
    <property type="match status" value="1"/>
</dbReference>
<evidence type="ECO:0000256" key="5">
    <source>
        <dbReference type="ARBA" id="ARBA00022553"/>
    </source>
</evidence>
<dbReference type="SUPFAM" id="SSF47616">
    <property type="entry name" value="GST C-terminal domain-like"/>
    <property type="match status" value="1"/>
</dbReference>
<comment type="subcellular location">
    <subcellularLocation>
        <location evidence="1">Cytoplasm</location>
    </subcellularLocation>
</comment>
<dbReference type="Pfam" id="PF20974">
    <property type="entry name" value="tRNA-synt_1c_C2"/>
    <property type="match status" value="1"/>
</dbReference>
<dbReference type="InterPro" id="IPR020056">
    <property type="entry name" value="Rbsml_bL25/Gln-tRNA_synth_N"/>
</dbReference>
<dbReference type="PROSITE" id="PS00178">
    <property type="entry name" value="AA_TRNA_LIGASE_I"/>
    <property type="match status" value="1"/>
</dbReference>
<keyword evidence="18" id="KW-1185">Reference proteome</keyword>
<comment type="similarity">
    <text evidence="2">Belongs to the class-I aminoacyl-tRNA synthetase family. Glutamate--tRNA ligase type 2 subfamily.</text>
</comment>
<keyword evidence="10 13" id="KW-0030">Aminoacyl-tRNA synthetase</keyword>
<dbReference type="PANTHER" id="PTHR43097:SF5">
    <property type="entry name" value="GLUTAMATE--TRNA LIGASE"/>
    <property type="match status" value="1"/>
</dbReference>
<dbReference type="InParanoid" id="B8MDK7"/>
<evidence type="ECO:0000313" key="18">
    <source>
        <dbReference type="Proteomes" id="UP000001745"/>
    </source>
</evidence>
<dbReference type="Gene3D" id="3.40.50.620">
    <property type="entry name" value="HUPs"/>
    <property type="match status" value="1"/>
</dbReference>
<evidence type="ECO:0000259" key="15">
    <source>
        <dbReference type="Pfam" id="PF03950"/>
    </source>
</evidence>
<dbReference type="AlphaFoldDB" id="B8MDK7"/>
<reference evidence="18" key="1">
    <citation type="journal article" date="2015" name="Genome Announc.">
        <title>Genome sequence of the AIDS-associated pathogen Penicillium marneffei (ATCC18224) and its near taxonomic relative Talaromyces stipitatus (ATCC10500).</title>
        <authorList>
            <person name="Nierman W.C."/>
            <person name="Fedorova-Abrams N.D."/>
            <person name="Andrianopoulos A."/>
        </authorList>
    </citation>
    <scope>NUCLEOTIDE SEQUENCE [LARGE SCALE GENOMIC DNA]</scope>
    <source>
        <strain evidence="18">ATCC 10500 / CBS 375.48 / QM 6759 / NRRL 1006</strain>
    </source>
</reference>
<evidence type="ECO:0000313" key="17">
    <source>
        <dbReference type="EMBL" id="EED17970.1"/>
    </source>
</evidence>
<dbReference type="OMA" id="CPVVDSH"/>
<dbReference type="InterPro" id="IPR020059">
    <property type="entry name" value="Glu/Gln-tRNA-synth_Ib_codon-bd"/>
</dbReference>
<organism evidence="17 18">
    <name type="scientific">Talaromyces stipitatus (strain ATCC 10500 / CBS 375.48 / QM 6759 / NRRL 1006)</name>
    <name type="common">Penicillium stipitatum</name>
    <dbReference type="NCBI Taxonomy" id="441959"/>
    <lineage>
        <taxon>Eukaryota</taxon>
        <taxon>Fungi</taxon>
        <taxon>Dikarya</taxon>
        <taxon>Ascomycota</taxon>
        <taxon>Pezizomycotina</taxon>
        <taxon>Eurotiomycetes</taxon>
        <taxon>Eurotiomycetidae</taxon>
        <taxon>Eurotiales</taxon>
        <taxon>Trichocomaceae</taxon>
        <taxon>Talaromyces</taxon>
        <taxon>Talaromyces sect. Talaromyces</taxon>
    </lineage>
</organism>
<dbReference type="HOGENOM" id="CLU_001882_1_2_1"/>
<dbReference type="GeneID" id="8105806"/>
<dbReference type="InterPro" id="IPR020061">
    <property type="entry name" value="Glu_tRNA_lig_a-bdl"/>
</dbReference>
<dbReference type="NCBIfam" id="TIGR00463">
    <property type="entry name" value="gltX_arch"/>
    <property type="match status" value="1"/>
</dbReference>
<dbReference type="VEuPathDB" id="FungiDB:TSTA_117480"/>
<dbReference type="Gene3D" id="3.90.800.10">
    <property type="entry name" value="Glutamyl-tRNA Synthetase, Domain 3"/>
    <property type="match status" value="1"/>
</dbReference>
<feature type="domain" description="Glutamyl/glutaminyl-tRNA synthetase class Ib anti-codon binding" evidence="15">
    <location>
        <begin position="513"/>
        <end position="608"/>
    </location>
</feature>
<keyword evidence="5" id="KW-0597">Phosphoprotein</keyword>
<dbReference type="Gene3D" id="1.20.1050.10">
    <property type="match status" value="1"/>
</dbReference>
<evidence type="ECO:0000256" key="7">
    <source>
        <dbReference type="ARBA" id="ARBA00022741"/>
    </source>
</evidence>
<dbReference type="FunCoup" id="B8MDK7">
    <property type="interactions" value="828"/>
</dbReference>
<evidence type="ECO:0000256" key="9">
    <source>
        <dbReference type="ARBA" id="ARBA00022917"/>
    </source>
</evidence>
<gene>
    <name evidence="17" type="ORF">TSTA_117480</name>
</gene>
<dbReference type="EC" id="6.1.1.17" evidence="3"/>
<dbReference type="InterPro" id="IPR001412">
    <property type="entry name" value="aa-tRNA-synth_I_CS"/>
</dbReference>
<dbReference type="FunFam" id="2.40.240.10:FF:000004">
    <property type="entry name" value="Glutamyl-tRNA synthetase, cytoplasmic"/>
    <property type="match status" value="1"/>
</dbReference>
<feature type="domain" description="tRNA synthetases class I (E and Q) anti-codon binding" evidence="16">
    <location>
        <begin position="620"/>
        <end position="694"/>
    </location>
</feature>
<dbReference type="PANTHER" id="PTHR43097">
    <property type="entry name" value="GLUTAMINE-TRNA LIGASE"/>
    <property type="match status" value="1"/>
</dbReference>
<dbReference type="SUPFAM" id="SSF52374">
    <property type="entry name" value="Nucleotidylyl transferase"/>
    <property type="match status" value="1"/>
</dbReference>
<evidence type="ECO:0000256" key="1">
    <source>
        <dbReference type="ARBA" id="ARBA00004496"/>
    </source>
</evidence>
<evidence type="ECO:0000256" key="2">
    <source>
        <dbReference type="ARBA" id="ARBA00008927"/>
    </source>
</evidence>
<evidence type="ECO:0000256" key="12">
    <source>
        <dbReference type="ARBA" id="ARBA00048351"/>
    </source>
</evidence>
<dbReference type="eggNOG" id="KOG1147">
    <property type="taxonomic scope" value="Eukaryota"/>
</dbReference>
<dbReference type="InterPro" id="IPR014729">
    <property type="entry name" value="Rossmann-like_a/b/a_fold"/>
</dbReference>